<evidence type="ECO:0000256" key="8">
    <source>
        <dbReference type="ARBA" id="ARBA00026068"/>
    </source>
</evidence>
<dbReference type="GO" id="GO:0043093">
    <property type="term" value="P:FtsZ-dependent cytokinesis"/>
    <property type="evidence" value="ECO:0007669"/>
    <property type="project" value="TreeGrafter"/>
</dbReference>
<dbReference type="RefSeq" id="WP_013298261.1">
    <property type="nucleotide sequence ID" value="NZ_CP016893.1"/>
</dbReference>
<evidence type="ECO:0000256" key="3">
    <source>
        <dbReference type="ARBA" id="ARBA00022490"/>
    </source>
</evidence>
<evidence type="ECO:0000256" key="4">
    <source>
        <dbReference type="ARBA" id="ARBA00022618"/>
    </source>
</evidence>
<comment type="subcellular location">
    <subcellularLocation>
        <location evidence="1">Cytoplasm</location>
    </subcellularLocation>
</comment>
<dbReference type="PANTHER" id="PTHR34981:SF1">
    <property type="entry name" value="CELL DIVISION PROTEIN ZAPA"/>
    <property type="match status" value="1"/>
</dbReference>
<dbReference type="SUPFAM" id="SSF102829">
    <property type="entry name" value="Cell division protein ZapA-like"/>
    <property type="match status" value="1"/>
</dbReference>
<protein>
    <recommendedName>
        <fullName evidence="2">Cell division protein ZapA</fullName>
    </recommendedName>
    <alternativeName>
        <fullName evidence="9">Z ring-associated protein ZapA</fullName>
    </alternativeName>
</protein>
<dbReference type="GO" id="GO:0032153">
    <property type="term" value="C:cell division site"/>
    <property type="evidence" value="ECO:0007669"/>
    <property type="project" value="TreeGrafter"/>
</dbReference>
<dbReference type="InterPro" id="IPR007838">
    <property type="entry name" value="Cell_div_ZapA-like"/>
</dbReference>
<evidence type="ECO:0000256" key="6">
    <source>
        <dbReference type="ARBA" id="ARBA00023306"/>
    </source>
</evidence>
<evidence type="ECO:0000256" key="1">
    <source>
        <dbReference type="ARBA" id="ARBA00004496"/>
    </source>
</evidence>
<reference evidence="10 11" key="1">
    <citation type="submission" date="2016-08" db="EMBL/GenBank/DDBJ databases">
        <title>A novel genetic cassette of butanologenic Thermoanaerobacterium thermosaccharolyticum that directly convert cellulose to butanol.</title>
        <authorList>
            <person name="Li T."/>
            <person name="He J."/>
        </authorList>
    </citation>
    <scope>NUCLEOTIDE SEQUENCE [LARGE SCALE GENOMIC DNA]</scope>
    <source>
        <strain evidence="10 11">TG57</strain>
    </source>
</reference>
<dbReference type="GO" id="GO:0000921">
    <property type="term" value="P:septin ring assembly"/>
    <property type="evidence" value="ECO:0007669"/>
    <property type="project" value="TreeGrafter"/>
</dbReference>
<dbReference type="InterPro" id="IPR036192">
    <property type="entry name" value="Cell_div_ZapA-like_sf"/>
</dbReference>
<keyword evidence="4 10" id="KW-0132">Cell division</keyword>
<keyword evidence="3" id="KW-0963">Cytoplasm</keyword>
<dbReference type="OMA" id="KTDYPED"/>
<organism evidence="10 11">
    <name type="scientific">Thermoanaerobacterium thermosaccharolyticum</name>
    <name type="common">Clostridium thermosaccharolyticum</name>
    <dbReference type="NCBI Taxonomy" id="1517"/>
    <lineage>
        <taxon>Bacteria</taxon>
        <taxon>Bacillati</taxon>
        <taxon>Bacillota</taxon>
        <taxon>Clostridia</taxon>
        <taxon>Thermoanaerobacterales</taxon>
        <taxon>Thermoanaerobacteraceae</taxon>
        <taxon>Thermoanaerobacterium</taxon>
    </lineage>
</organism>
<dbReference type="Pfam" id="PF05164">
    <property type="entry name" value="ZapA"/>
    <property type="match status" value="1"/>
</dbReference>
<dbReference type="GO" id="GO:0005829">
    <property type="term" value="C:cytosol"/>
    <property type="evidence" value="ECO:0007669"/>
    <property type="project" value="TreeGrafter"/>
</dbReference>
<comment type="function">
    <text evidence="7">Activator of cell division through the inhibition of FtsZ GTPase activity, therefore promoting FtsZ assembly into bundles of protofilaments necessary for the formation of the division Z ring. It is recruited early at mid-cell but it is not essential for cell division.</text>
</comment>
<dbReference type="AlphaFoldDB" id="A0A223HVG5"/>
<name>A0A223HVG5_THETR</name>
<evidence type="ECO:0000256" key="2">
    <source>
        <dbReference type="ARBA" id="ARBA00015195"/>
    </source>
</evidence>
<evidence type="ECO:0000256" key="9">
    <source>
        <dbReference type="ARBA" id="ARBA00033158"/>
    </source>
</evidence>
<evidence type="ECO:0000313" key="11">
    <source>
        <dbReference type="Proteomes" id="UP000214975"/>
    </source>
</evidence>
<dbReference type="Gene3D" id="6.10.250.790">
    <property type="match status" value="1"/>
</dbReference>
<dbReference type="GeneID" id="93864623"/>
<proteinExistence type="predicted"/>
<dbReference type="Proteomes" id="UP000214975">
    <property type="component" value="Chromosome"/>
</dbReference>
<dbReference type="InterPro" id="IPR053712">
    <property type="entry name" value="Bac_CellDiv_Activator"/>
</dbReference>
<gene>
    <name evidence="10" type="ORF">Thert_00193</name>
</gene>
<keyword evidence="5" id="KW-0717">Septation</keyword>
<dbReference type="EMBL" id="CP016893">
    <property type="protein sequence ID" value="AST56432.1"/>
    <property type="molecule type" value="Genomic_DNA"/>
</dbReference>
<evidence type="ECO:0000313" key="10">
    <source>
        <dbReference type="EMBL" id="AST56432.1"/>
    </source>
</evidence>
<keyword evidence="6" id="KW-0131">Cell cycle</keyword>
<comment type="subunit">
    <text evidence="8">Homodimer. Interacts with FtsZ.</text>
</comment>
<dbReference type="PANTHER" id="PTHR34981">
    <property type="entry name" value="CELL DIVISION PROTEIN ZAPA"/>
    <property type="match status" value="1"/>
</dbReference>
<dbReference type="GO" id="GO:0030428">
    <property type="term" value="C:cell septum"/>
    <property type="evidence" value="ECO:0007669"/>
    <property type="project" value="TreeGrafter"/>
</dbReference>
<sequence length="124" mass="14247">MEIKKITVNINGNEYILKTDYPEDYILKLTDHLNSVISGISENYSKLSTQMILVLSALNIADELFISKEENSALKKEIVSLKSKLNTSDEKIMELTEELERLKEELKASREELEEYINTFDDVG</sequence>
<evidence type="ECO:0000256" key="5">
    <source>
        <dbReference type="ARBA" id="ARBA00023210"/>
    </source>
</evidence>
<dbReference type="GO" id="GO:0000917">
    <property type="term" value="P:division septum assembly"/>
    <property type="evidence" value="ECO:0007669"/>
    <property type="project" value="UniProtKB-KW"/>
</dbReference>
<accession>A0A223HVG5</accession>
<evidence type="ECO:0000256" key="7">
    <source>
        <dbReference type="ARBA" id="ARBA00024910"/>
    </source>
</evidence>